<reference evidence="2" key="1">
    <citation type="submission" date="2017-02" db="UniProtKB">
        <authorList>
            <consortium name="WormBaseParasite"/>
        </authorList>
    </citation>
    <scope>IDENTIFICATION</scope>
</reference>
<organism evidence="1 2">
    <name type="scientific">Parastrongyloides trichosuri</name>
    <name type="common">Possum-specific nematode worm</name>
    <dbReference type="NCBI Taxonomy" id="131310"/>
    <lineage>
        <taxon>Eukaryota</taxon>
        <taxon>Metazoa</taxon>
        <taxon>Ecdysozoa</taxon>
        <taxon>Nematoda</taxon>
        <taxon>Chromadorea</taxon>
        <taxon>Rhabditida</taxon>
        <taxon>Tylenchina</taxon>
        <taxon>Panagrolaimomorpha</taxon>
        <taxon>Strongyloidoidea</taxon>
        <taxon>Strongyloididae</taxon>
        <taxon>Parastrongyloides</taxon>
    </lineage>
</organism>
<dbReference type="PANTHER" id="PTHR31562:SF9">
    <property type="entry name" value="GLYCOSYLTRANSFERASE FAMILY 8 PROTEIN"/>
    <property type="match status" value="1"/>
</dbReference>
<protein>
    <submittedName>
        <fullName evidence="2">Nucleotid_trans domain-containing protein</fullName>
    </submittedName>
</protein>
<keyword evidence="1" id="KW-1185">Reference proteome</keyword>
<dbReference type="AlphaFoldDB" id="A0A0N4ZIJ3"/>
<name>A0A0N4ZIJ3_PARTI</name>
<dbReference type="PANTHER" id="PTHR31562">
    <property type="entry name" value="PROTEIN CBG18972"/>
    <property type="match status" value="1"/>
</dbReference>
<dbReference type="Proteomes" id="UP000038045">
    <property type="component" value="Unplaced"/>
</dbReference>
<evidence type="ECO:0000313" key="2">
    <source>
        <dbReference type="WBParaSite" id="PTRK_0000775400.1"/>
    </source>
</evidence>
<dbReference type="InterPro" id="IPR029044">
    <property type="entry name" value="Nucleotide-diphossugar_trans"/>
</dbReference>
<dbReference type="InterPro" id="IPR004988">
    <property type="entry name" value="DUF273"/>
</dbReference>
<proteinExistence type="predicted"/>
<evidence type="ECO:0000313" key="1">
    <source>
        <dbReference type="Proteomes" id="UP000038045"/>
    </source>
</evidence>
<dbReference type="Pfam" id="PF03314">
    <property type="entry name" value="DUF273"/>
    <property type="match status" value="1"/>
</dbReference>
<accession>A0A0N4ZIJ3</accession>
<sequence length="385" mass="45993">MNFENSIKISENQKTITHQSLNNIPERVKPKRRIPKDEVVHPNQYAIISIIVQPELYYYQFAVNTVKCYSDYYNYTHKVIAMNPNPTANNSELFDFELAGRCQHTDIMFRRHCFFYEYLKDNKDTIKYALFLDADVFIVNPYKRIEDYIPKQSEEIIFYERLMNHEIACGSFIVKNTEYGRGFFKKFADYQYKMPKSMHGSDNAGIHGLLLEEYADKNKDMIKEREFCYRIWRKSKSFDDVFIFEACVRYVLAHFSTSNYFDDIFSFDNGRISIIKKDSNRRWIRDGIFSGTNFCKNDFLFHGFKGPSFVNKTITIEDINYDENECKTMPIPFLWRYKKDKMTKCSIIKSGINDMINSSRQGFWTNFYKSNYTKQFPFNKKLFII</sequence>
<dbReference type="WBParaSite" id="PTRK_0000775400.1">
    <property type="protein sequence ID" value="PTRK_0000775400.1"/>
    <property type="gene ID" value="PTRK_0000775400"/>
</dbReference>
<dbReference type="Gene3D" id="3.90.550.10">
    <property type="entry name" value="Spore Coat Polysaccharide Biosynthesis Protein SpsA, Chain A"/>
    <property type="match status" value="1"/>
</dbReference>